<dbReference type="InterPro" id="IPR025965">
    <property type="entry name" value="FlgD/Vpr_Ig-like"/>
</dbReference>
<feature type="non-terminal residue" evidence="2">
    <location>
        <position position="1"/>
    </location>
</feature>
<reference evidence="2" key="1">
    <citation type="submission" date="2020-04" db="EMBL/GenBank/DDBJ databases">
        <authorList>
            <person name="Zhang T."/>
        </authorList>
    </citation>
    <scope>NUCLEOTIDE SEQUENCE</scope>
    <source>
        <strain evidence="2">HKST-UBA02</strain>
    </source>
</reference>
<name>A0A956NG59_UNCEI</name>
<reference evidence="2" key="2">
    <citation type="journal article" date="2021" name="Microbiome">
        <title>Successional dynamics and alternative stable states in a saline activated sludge microbial community over 9 years.</title>
        <authorList>
            <person name="Wang Y."/>
            <person name="Ye J."/>
            <person name="Ju F."/>
            <person name="Liu L."/>
            <person name="Boyd J.A."/>
            <person name="Deng Y."/>
            <person name="Parks D.H."/>
            <person name="Jiang X."/>
            <person name="Yin X."/>
            <person name="Woodcroft B.J."/>
            <person name="Tyson G.W."/>
            <person name="Hugenholtz P."/>
            <person name="Polz M.F."/>
            <person name="Zhang T."/>
        </authorList>
    </citation>
    <scope>NUCLEOTIDE SEQUENCE</scope>
    <source>
        <strain evidence="2">HKST-UBA02</strain>
    </source>
</reference>
<dbReference type="Proteomes" id="UP000739538">
    <property type="component" value="Unassembled WGS sequence"/>
</dbReference>
<dbReference type="EMBL" id="JAGQHS010000152">
    <property type="protein sequence ID" value="MCA9758216.1"/>
    <property type="molecule type" value="Genomic_DNA"/>
</dbReference>
<dbReference type="Pfam" id="PF13860">
    <property type="entry name" value="FlgD_ig"/>
    <property type="match status" value="1"/>
</dbReference>
<evidence type="ECO:0000259" key="1">
    <source>
        <dbReference type="Pfam" id="PF13860"/>
    </source>
</evidence>
<organism evidence="2 3">
    <name type="scientific">Eiseniibacteriota bacterium</name>
    <dbReference type="NCBI Taxonomy" id="2212470"/>
    <lineage>
        <taxon>Bacteria</taxon>
        <taxon>Candidatus Eiseniibacteriota</taxon>
    </lineage>
</organism>
<dbReference type="Gene3D" id="2.60.40.4070">
    <property type="match status" value="1"/>
</dbReference>
<accession>A0A956NG59</accession>
<gene>
    <name evidence="2" type="ORF">KDA27_20650</name>
</gene>
<protein>
    <recommendedName>
        <fullName evidence="1">FlgD/Vpr Ig-like domain-containing protein</fullName>
    </recommendedName>
</protein>
<proteinExistence type="predicted"/>
<comment type="caution">
    <text evidence="2">The sequence shown here is derived from an EMBL/GenBank/DDBJ whole genome shotgun (WGS) entry which is preliminary data.</text>
</comment>
<evidence type="ECO:0000313" key="3">
    <source>
        <dbReference type="Proteomes" id="UP000739538"/>
    </source>
</evidence>
<sequence length="815" mass="89487">GLYPVEYGPVSIDDVMLAGVGPTGSDNVSFGFETDLEGWTAEAIPGIGEFTGVAPLSDYGIDVPCGCELDGNVLELHAGIGPDAYHPVSQRQLAISPPVDVLSDVTPFLPADEILQIDMLWDQYSDMPRGNGVFYRPGAMYYPWTCPVTGDIGWSGRVGQNTYFFAEGPTCTALRADLSVTDVPVPPDAELVRVVYEVFSSCDAFGIPPEQCTGMTNASPLVDNVQIRFTSMPDAPPITIDAGTRYQDGYPKGSGWSMTDAGNSNVIRNVVGFGNSAPFVLGDSLAITGPVVTTASTRWESKLWFRLPRVSPLANTPYRTWRDRVADGFAIDPELAGDGPIEFTWAYMDSCQQGTNAWTRKACSYFREDDDDFDIGSGELSDGNEILPDGILLAGTQVEYFITASYLDRPQYRTILPDTAGGYFLEFEILPRVRMEGSHPRWPTVLYVDADEAGAQDYIEEALNRLGIDHDRYDYGDPTSNWKAPFALGGTGLDNNGINLGQLLQYSTVLVNTGSRSGPYLMWPEDFSLLNSWLQYEPFYPLPDVQHLILNGDDITARVAQAYPALLTRLEVSVTNDSYRDLTGDDADCVGVTAPDDAYFPLLFEDTPYELTAYGNACPELWEFDVLAPAGPGGHGNRYYRRLGSDDETAFQQVVRDALGTADNFRSVVDGVSWHHLASPGSSGDCDPTFEEVVQAIVHELGAEYDWLVNGAPSSTPPVDGTQITTQLLDSRPNPFRDETRIAFRLAAEQNVEITIFDATGRRIRRLLDEPRSAGAHHVVWDGRNDAGGNVPSGLYWYRIETDGYERASRILRIR</sequence>
<dbReference type="AlphaFoldDB" id="A0A956NG59"/>
<feature type="domain" description="FlgD/Vpr Ig-like" evidence="1">
    <location>
        <begin position="739"/>
        <end position="802"/>
    </location>
</feature>
<evidence type="ECO:0000313" key="2">
    <source>
        <dbReference type="EMBL" id="MCA9758216.1"/>
    </source>
</evidence>